<keyword evidence="10" id="KW-1185">Reference proteome</keyword>
<feature type="transmembrane region" description="Helical" evidence="7">
    <location>
        <begin position="116"/>
        <end position="137"/>
    </location>
</feature>
<comment type="caution">
    <text evidence="9">The sequence shown here is derived from an EMBL/GenBank/DDBJ whole genome shotgun (WGS) entry which is preliminary data.</text>
</comment>
<feature type="transmembrane region" description="Helical" evidence="7">
    <location>
        <begin position="149"/>
        <end position="166"/>
    </location>
</feature>
<sequence length="201" mass="21885">MTWDILNIIGTIAFAISGAMIAMEEDYDLLGISVLGLTTAFGGGMIRNVLIGIPVHTIWTQYHLFEIALLAIIVVFLLPNMVNRYWIKWGTFFDAIGLAAFSIQGANYAVQSGAPLSAVMIASTLTGVGGGLVRDILAGRKPMIFRSEVYAAWGVLTGLVVGLGWVHGTFEILLLLIVIVTLRMCSVIFKWNLPKHFRGKS</sequence>
<dbReference type="PANTHER" id="PTHR30506:SF3">
    <property type="entry name" value="UPF0126 INNER MEMBRANE PROTEIN YADS-RELATED"/>
    <property type="match status" value="1"/>
</dbReference>
<evidence type="ECO:0000313" key="10">
    <source>
        <dbReference type="Proteomes" id="UP001519343"/>
    </source>
</evidence>
<keyword evidence="3" id="KW-1003">Cell membrane</keyword>
<dbReference type="EMBL" id="JAGGKT010000021">
    <property type="protein sequence ID" value="MBP1934441.1"/>
    <property type="molecule type" value="Genomic_DNA"/>
</dbReference>
<organism evidence="9 10">
    <name type="scientific">Ammoniphilus resinae</name>
    <dbReference type="NCBI Taxonomy" id="861532"/>
    <lineage>
        <taxon>Bacteria</taxon>
        <taxon>Bacillati</taxon>
        <taxon>Bacillota</taxon>
        <taxon>Bacilli</taxon>
        <taxon>Bacillales</taxon>
        <taxon>Paenibacillaceae</taxon>
        <taxon>Aneurinibacillus group</taxon>
        <taxon>Ammoniphilus</taxon>
    </lineage>
</organism>
<evidence type="ECO:0000256" key="2">
    <source>
        <dbReference type="ARBA" id="ARBA00008193"/>
    </source>
</evidence>
<evidence type="ECO:0000256" key="4">
    <source>
        <dbReference type="ARBA" id="ARBA00022692"/>
    </source>
</evidence>
<evidence type="ECO:0000256" key="6">
    <source>
        <dbReference type="ARBA" id="ARBA00023136"/>
    </source>
</evidence>
<evidence type="ECO:0000259" key="8">
    <source>
        <dbReference type="Pfam" id="PF03458"/>
    </source>
</evidence>
<accession>A0ABS4GVZ4</accession>
<feature type="transmembrane region" description="Helical" evidence="7">
    <location>
        <begin position="62"/>
        <end position="79"/>
    </location>
</feature>
<feature type="transmembrane region" description="Helical" evidence="7">
    <location>
        <begin position="29"/>
        <end position="50"/>
    </location>
</feature>
<feature type="transmembrane region" description="Helical" evidence="7">
    <location>
        <begin position="91"/>
        <end position="110"/>
    </location>
</feature>
<proteinExistence type="inferred from homology"/>
<feature type="domain" description="Glycine transporter" evidence="8">
    <location>
        <begin position="5"/>
        <end position="78"/>
    </location>
</feature>
<feature type="domain" description="Glycine transporter" evidence="8">
    <location>
        <begin position="92"/>
        <end position="161"/>
    </location>
</feature>
<dbReference type="Proteomes" id="UP001519343">
    <property type="component" value="Unassembled WGS sequence"/>
</dbReference>
<gene>
    <name evidence="9" type="ORF">J2Z37_004461</name>
</gene>
<dbReference type="InterPro" id="IPR005115">
    <property type="entry name" value="Gly_transporter"/>
</dbReference>
<evidence type="ECO:0000256" key="5">
    <source>
        <dbReference type="ARBA" id="ARBA00022989"/>
    </source>
</evidence>
<reference evidence="9 10" key="1">
    <citation type="submission" date="2021-03" db="EMBL/GenBank/DDBJ databases">
        <title>Genomic Encyclopedia of Type Strains, Phase IV (KMG-IV): sequencing the most valuable type-strain genomes for metagenomic binning, comparative biology and taxonomic classification.</title>
        <authorList>
            <person name="Goeker M."/>
        </authorList>
    </citation>
    <scope>NUCLEOTIDE SEQUENCE [LARGE SCALE GENOMIC DNA]</scope>
    <source>
        <strain evidence="9 10">DSM 24738</strain>
    </source>
</reference>
<evidence type="ECO:0000256" key="3">
    <source>
        <dbReference type="ARBA" id="ARBA00022475"/>
    </source>
</evidence>
<keyword evidence="5 7" id="KW-1133">Transmembrane helix</keyword>
<comment type="similarity">
    <text evidence="2">Belongs to the UPF0126 family.</text>
</comment>
<feature type="transmembrane region" description="Helical" evidence="7">
    <location>
        <begin position="172"/>
        <end position="193"/>
    </location>
</feature>
<dbReference type="Pfam" id="PF03458">
    <property type="entry name" value="Gly_transporter"/>
    <property type="match status" value="2"/>
</dbReference>
<comment type="subcellular location">
    <subcellularLocation>
        <location evidence="1">Cell membrane</location>
        <topology evidence="1">Multi-pass membrane protein</topology>
    </subcellularLocation>
</comment>
<evidence type="ECO:0000313" key="9">
    <source>
        <dbReference type="EMBL" id="MBP1934441.1"/>
    </source>
</evidence>
<dbReference type="PANTHER" id="PTHR30506">
    <property type="entry name" value="INNER MEMBRANE PROTEIN"/>
    <property type="match status" value="1"/>
</dbReference>
<name>A0ABS4GVZ4_9BACL</name>
<keyword evidence="6 7" id="KW-0472">Membrane</keyword>
<evidence type="ECO:0000256" key="7">
    <source>
        <dbReference type="SAM" id="Phobius"/>
    </source>
</evidence>
<keyword evidence="4 7" id="KW-0812">Transmembrane</keyword>
<feature type="transmembrane region" description="Helical" evidence="7">
    <location>
        <begin position="6"/>
        <end position="22"/>
    </location>
</feature>
<dbReference type="RefSeq" id="WP_209812431.1">
    <property type="nucleotide sequence ID" value="NZ_JAGGKT010000021.1"/>
</dbReference>
<protein>
    <submittedName>
        <fullName evidence="9">Membrane protein YeiH</fullName>
    </submittedName>
</protein>
<evidence type="ECO:0000256" key="1">
    <source>
        <dbReference type="ARBA" id="ARBA00004651"/>
    </source>
</evidence>